<evidence type="ECO:0000313" key="1">
    <source>
        <dbReference type="EMBL" id="KAL3527243.1"/>
    </source>
</evidence>
<reference evidence="1 2" key="1">
    <citation type="submission" date="2024-11" db="EMBL/GenBank/DDBJ databases">
        <title>A near-complete genome assembly of Cinchona calisaya.</title>
        <authorList>
            <person name="Lian D.C."/>
            <person name="Zhao X.W."/>
            <person name="Wei L."/>
        </authorList>
    </citation>
    <scope>NUCLEOTIDE SEQUENCE [LARGE SCALE GENOMIC DNA]</scope>
    <source>
        <tissue evidence="1">Nenye</tissue>
    </source>
</reference>
<keyword evidence="2" id="KW-1185">Reference proteome</keyword>
<name>A0ABD3A7T4_9GENT</name>
<sequence length="115" mass="13077">MPVVKDASPETSLWAGLFSLCRFQGDVILGEQLAKDLIEQDPQNFSYYALLVNVYAVAGKWEEVSRTKAMMKENGISRIPNCSLEDLTRIVHKMKVGDKWREFSDSCHLKSHLSE</sequence>
<evidence type="ECO:0000313" key="2">
    <source>
        <dbReference type="Proteomes" id="UP001630127"/>
    </source>
</evidence>
<protein>
    <recommendedName>
        <fullName evidence="3">Pentatricopeptide repeat-containing protein</fullName>
    </recommendedName>
</protein>
<dbReference type="PANTHER" id="PTHR47926:SF365">
    <property type="entry name" value="DYW DOMAIN-CONTAINING PROTEIN"/>
    <property type="match status" value="1"/>
</dbReference>
<gene>
    <name evidence="1" type="ORF">ACH5RR_011899</name>
</gene>
<dbReference type="AlphaFoldDB" id="A0ABD3A7T4"/>
<evidence type="ECO:0008006" key="3">
    <source>
        <dbReference type="Google" id="ProtNLM"/>
    </source>
</evidence>
<dbReference type="Proteomes" id="UP001630127">
    <property type="component" value="Unassembled WGS sequence"/>
</dbReference>
<proteinExistence type="predicted"/>
<comment type="caution">
    <text evidence="1">The sequence shown here is derived from an EMBL/GenBank/DDBJ whole genome shotgun (WGS) entry which is preliminary data.</text>
</comment>
<dbReference type="PANTHER" id="PTHR47926">
    <property type="entry name" value="PENTATRICOPEPTIDE REPEAT-CONTAINING PROTEIN"/>
    <property type="match status" value="1"/>
</dbReference>
<accession>A0ABD3A7T4</accession>
<dbReference type="InterPro" id="IPR046960">
    <property type="entry name" value="PPR_At4g14850-like_plant"/>
</dbReference>
<dbReference type="Pfam" id="PF20431">
    <property type="entry name" value="E_motif"/>
    <property type="match status" value="1"/>
</dbReference>
<organism evidence="1 2">
    <name type="scientific">Cinchona calisaya</name>
    <dbReference type="NCBI Taxonomy" id="153742"/>
    <lineage>
        <taxon>Eukaryota</taxon>
        <taxon>Viridiplantae</taxon>
        <taxon>Streptophyta</taxon>
        <taxon>Embryophyta</taxon>
        <taxon>Tracheophyta</taxon>
        <taxon>Spermatophyta</taxon>
        <taxon>Magnoliopsida</taxon>
        <taxon>eudicotyledons</taxon>
        <taxon>Gunneridae</taxon>
        <taxon>Pentapetalae</taxon>
        <taxon>asterids</taxon>
        <taxon>lamiids</taxon>
        <taxon>Gentianales</taxon>
        <taxon>Rubiaceae</taxon>
        <taxon>Cinchonoideae</taxon>
        <taxon>Cinchoneae</taxon>
        <taxon>Cinchona</taxon>
    </lineage>
</organism>
<dbReference type="InterPro" id="IPR046848">
    <property type="entry name" value="E_motif"/>
</dbReference>
<dbReference type="EMBL" id="JBJUIK010000005">
    <property type="protein sequence ID" value="KAL3527243.1"/>
    <property type="molecule type" value="Genomic_DNA"/>
</dbReference>